<feature type="chain" id="PRO_5045443364" description="Copper amine oxidase-like N-terminal domain-containing protein" evidence="1">
    <location>
        <begin position="27"/>
        <end position="281"/>
    </location>
</feature>
<dbReference type="SUPFAM" id="SSF55383">
    <property type="entry name" value="Copper amine oxidase, domain N"/>
    <property type="match status" value="1"/>
</dbReference>
<dbReference type="InterPro" id="IPR012854">
    <property type="entry name" value="Cu_amine_oxidase-like_N"/>
</dbReference>
<accession>A0ABS4JI08</accession>
<dbReference type="RefSeq" id="WP_209862435.1">
    <property type="nucleotide sequence ID" value="NZ_JAGGLD010000003.1"/>
</dbReference>
<dbReference type="Pfam" id="PF07833">
    <property type="entry name" value="Cu_amine_oxidN1"/>
    <property type="match status" value="1"/>
</dbReference>
<dbReference type="EMBL" id="JAGGLD010000003">
    <property type="protein sequence ID" value="MBP2001332.1"/>
    <property type="molecule type" value="Genomic_DNA"/>
</dbReference>
<feature type="domain" description="Copper amine oxidase-like N-terminal" evidence="2">
    <location>
        <begin position="47"/>
        <end position="137"/>
    </location>
</feature>
<comment type="caution">
    <text evidence="3">The sequence shown here is derived from an EMBL/GenBank/DDBJ whole genome shotgun (WGS) entry which is preliminary data.</text>
</comment>
<evidence type="ECO:0000256" key="1">
    <source>
        <dbReference type="SAM" id="SignalP"/>
    </source>
</evidence>
<name>A0ABS4JI08_9BACL</name>
<protein>
    <recommendedName>
        <fullName evidence="2">Copper amine oxidase-like N-terminal domain-containing protein</fullName>
    </recommendedName>
</protein>
<gene>
    <name evidence="3" type="ORF">J2Z69_002375</name>
</gene>
<dbReference type="Proteomes" id="UP001519288">
    <property type="component" value="Unassembled WGS sequence"/>
</dbReference>
<dbReference type="InterPro" id="IPR036582">
    <property type="entry name" value="Mao_N_sf"/>
</dbReference>
<feature type="signal peptide" evidence="1">
    <location>
        <begin position="1"/>
        <end position="26"/>
    </location>
</feature>
<dbReference type="Gene3D" id="3.30.457.10">
    <property type="entry name" value="Copper amine oxidase-like, N-terminal domain"/>
    <property type="match status" value="1"/>
</dbReference>
<evidence type="ECO:0000259" key="2">
    <source>
        <dbReference type="Pfam" id="PF07833"/>
    </source>
</evidence>
<keyword evidence="1" id="KW-0732">Signal</keyword>
<keyword evidence="4" id="KW-1185">Reference proteome</keyword>
<reference evidence="3 4" key="1">
    <citation type="submission" date="2021-03" db="EMBL/GenBank/DDBJ databases">
        <title>Genomic Encyclopedia of Type Strains, Phase IV (KMG-IV): sequencing the most valuable type-strain genomes for metagenomic binning, comparative biology and taxonomic classification.</title>
        <authorList>
            <person name="Goeker M."/>
        </authorList>
    </citation>
    <scope>NUCLEOTIDE SEQUENCE [LARGE SCALE GENOMIC DNA]</scope>
    <source>
        <strain evidence="3 4">DSM 26806</strain>
    </source>
</reference>
<proteinExistence type="predicted"/>
<organism evidence="3 4">
    <name type="scientific">Paenibacillus shirakamiensis</name>
    <dbReference type="NCBI Taxonomy" id="1265935"/>
    <lineage>
        <taxon>Bacteria</taxon>
        <taxon>Bacillati</taxon>
        <taxon>Bacillota</taxon>
        <taxon>Bacilli</taxon>
        <taxon>Bacillales</taxon>
        <taxon>Paenibacillaceae</taxon>
        <taxon>Paenibacillus</taxon>
    </lineage>
</organism>
<evidence type="ECO:0000313" key="4">
    <source>
        <dbReference type="Proteomes" id="UP001519288"/>
    </source>
</evidence>
<evidence type="ECO:0000313" key="3">
    <source>
        <dbReference type="EMBL" id="MBP2001332.1"/>
    </source>
</evidence>
<sequence length="281" mass="31469">MKFNKTVVFGMLLVLFGSILPNQSYAAASQEKTPIILKMNDYYVAYTYPKAPYVDKNNNRLMLPLRSTSELLGAQVSYDQASQSAWMKQGKNVVKIKLGSKNAVVNGKDVSMDTAPVMEKGSMIIPARVLFNSFSYRAVVSQNIIQLKDERLLRQGRLKYLLDDDRVAISRTLNPSAFQPLYYTLSTNVRNKITEVIFNVVAKNISGADVPEGQENLSTLIYFEQGSTLDIPYSSVDIKDRKRPSVKKDAQITKDIRSKGGIQIQPNLLQYILVSGRTISP</sequence>